<keyword evidence="3 7" id="KW-0489">Methyltransferase</keyword>
<evidence type="ECO:0000256" key="7">
    <source>
        <dbReference type="HAMAP-Rule" id="MF_01057"/>
    </source>
</evidence>
<dbReference type="RefSeq" id="WP_322776011.1">
    <property type="nucleotide sequence ID" value="NZ_JARJFB010000002.1"/>
</dbReference>
<sequence length="238" mass="27410">MKEEKHNNLNKTFARRIARSLTDINKRAIKEVLPGCLFSKERLLTRVFHKQYLEIGFGMGEHFINQLKHNPLSLYIGAEVFMNGVANVLKQVGYIKNSSNNPQFTANTDGQENFLIWPDDVDLIIAQIPSSSLDGIYVLFPDPWHKRRYLKKRLLNDTRLANLKDKLKDGGFISFASDIEDYFLYVKQLFTENGNFIIQNKDHSLPHEGYVETKYHKKAIKGGRVAQFITATYQKKGG</sequence>
<evidence type="ECO:0000256" key="3">
    <source>
        <dbReference type="ARBA" id="ARBA00022603"/>
    </source>
</evidence>
<comment type="caution">
    <text evidence="8">The sequence shown here is derived from an EMBL/GenBank/DDBJ whole genome shotgun (WGS) entry which is preliminary data.</text>
</comment>
<evidence type="ECO:0000256" key="4">
    <source>
        <dbReference type="ARBA" id="ARBA00022679"/>
    </source>
</evidence>
<dbReference type="PANTHER" id="PTHR23417:SF14">
    <property type="entry name" value="PENTACOTRIPEPTIDE-REPEAT REGION OF PRORP DOMAIN-CONTAINING PROTEIN"/>
    <property type="match status" value="1"/>
</dbReference>
<feature type="binding site" evidence="7">
    <location>
        <position position="146"/>
    </location>
    <ligand>
        <name>substrate</name>
    </ligand>
</feature>
<comment type="similarity">
    <text evidence="7">Belongs to the class I-like SAM-binding methyltransferase superfamily. TrmB family.</text>
</comment>
<evidence type="ECO:0000313" key="8">
    <source>
        <dbReference type="EMBL" id="MEA0970106.1"/>
    </source>
</evidence>
<dbReference type="Gene3D" id="3.40.50.150">
    <property type="entry name" value="Vaccinia Virus protein VP39"/>
    <property type="match status" value="1"/>
</dbReference>
<evidence type="ECO:0000256" key="2">
    <source>
        <dbReference type="ARBA" id="ARBA00003015"/>
    </source>
</evidence>
<dbReference type="EC" id="2.1.1.33" evidence="7"/>
<name>A0ABU5NAA8_9RICK</name>
<protein>
    <recommendedName>
        <fullName evidence="7">tRNA (guanine-N(7)-)-methyltransferase</fullName>
        <ecNumber evidence="7">2.1.1.33</ecNumber>
    </recommendedName>
    <alternativeName>
        <fullName evidence="7">tRNA (guanine(46)-N(7))-methyltransferase</fullName>
    </alternativeName>
    <alternativeName>
        <fullName evidence="7">tRNA(m7G46)-methyltransferase</fullName>
    </alternativeName>
</protein>
<feature type="binding site" evidence="7">
    <location>
        <position position="119"/>
    </location>
    <ligand>
        <name>S-adenosyl-L-methionine</name>
        <dbReference type="ChEBI" id="CHEBI:59789"/>
    </ligand>
</feature>
<evidence type="ECO:0000256" key="1">
    <source>
        <dbReference type="ARBA" id="ARBA00000142"/>
    </source>
</evidence>
<dbReference type="InterPro" id="IPR003358">
    <property type="entry name" value="tRNA_(Gua-N-7)_MeTrfase_Trmb"/>
</dbReference>
<keyword evidence="9" id="KW-1185">Reference proteome</keyword>
<feature type="binding site" evidence="7">
    <location>
        <position position="142"/>
    </location>
    <ligand>
        <name>S-adenosyl-L-methionine</name>
        <dbReference type="ChEBI" id="CHEBI:59789"/>
    </ligand>
</feature>
<keyword evidence="5 7" id="KW-0949">S-adenosyl-L-methionine</keyword>
<feature type="binding site" evidence="7">
    <location>
        <position position="54"/>
    </location>
    <ligand>
        <name>S-adenosyl-L-methionine</name>
        <dbReference type="ChEBI" id="CHEBI:59789"/>
    </ligand>
</feature>
<comment type="caution">
    <text evidence="7">Lacks conserved residue(s) required for the propagation of feature annotation.</text>
</comment>
<comment type="pathway">
    <text evidence="7">tRNA modification; N(7)-methylguanine-tRNA biosynthesis.</text>
</comment>
<accession>A0ABU5NAA8</accession>
<reference evidence="8 9" key="1">
    <citation type="submission" date="2023-03" db="EMBL/GenBank/DDBJ databases">
        <title>Host association and intracellularity evolved multiple times independently in the Rickettsiales.</title>
        <authorList>
            <person name="Castelli M."/>
            <person name="Nardi T."/>
            <person name="Gammuto L."/>
            <person name="Bellinzona G."/>
            <person name="Sabaneyeva E."/>
            <person name="Potekhin A."/>
            <person name="Serra V."/>
            <person name="Petroni G."/>
            <person name="Sassera D."/>
        </authorList>
    </citation>
    <scope>NUCLEOTIDE SEQUENCE [LARGE SCALE GENOMIC DNA]</scope>
    <source>
        <strain evidence="8 9">Sr 2-6</strain>
    </source>
</reference>
<dbReference type="Pfam" id="PF02390">
    <property type="entry name" value="Methyltransf_4"/>
    <property type="match status" value="1"/>
</dbReference>
<keyword evidence="6 7" id="KW-0819">tRNA processing</keyword>
<feature type="binding site" evidence="7">
    <location>
        <position position="178"/>
    </location>
    <ligand>
        <name>substrate</name>
    </ligand>
</feature>
<dbReference type="PROSITE" id="PS51625">
    <property type="entry name" value="SAM_MT_TRMB"/>
    <property type="match status" value="1"/>
</dbReference>
<evidence type="ECO:0000256" key="6">
    <source>
        <dbReference type="ARBA" id="ARBA00022694"/>
    </source>
</evidence>
<feature type="binding site" evidence="7">
    <location>
        <position position="79"/>
    </location>
    <ligand>
        <name>S-adenosyl-L-methionine</name>
        <dbReference type="ChEBI" id="CHEBI:59789"/>
    </ligand>
</feature>
<dbReference type="SUPFAM" id="SSF53335">
    <property type="entry name" value="S-adenosyl-L-methionine-dependent methyltransferases"/>
    <property type="match status" value="1"/>
</dbReference>
<dbReference type="EMBL" id="JARJFB010000002">
    <property type="protein sequence ID" value="MEA0970106.1"/>
    <property type="molecule type" value="Genomic_DNA"/>
</dbReference>
<dbReference type="PANTHER" id="PTHR23417">
    <property type="entry name" value="3-DEOXY-D-MANNO-OCTULOSONIC-ACID TRANSFERASE/TRNA GUANINE-N 7 - -METHYLTRANSFERASE"/>
    <property type="match status" value="1"/>
</dbReference>
<dbReference type="HAMAP" id="MF_01057">
    <property type="entry name" value="tRNA_methyltr_TrmB"/>
    <property type="match status" value="1"/>
</dbReference>
<dbReference type="InterPro" id="IPR055361">
    <property type="entry name" value="tRNA_methyltr_TrmB_bact"/>
</dbReference>
<comment type="function">
    <text evidence="2 7">Catalyzes the formation of N(7)-methylguanine at position 46 (m7G46) in tRNA.</text>
</comment>
<gene>
    <name evidence="7" type="primary">trmB</name>
    <name evidence="8" type="ORF">Megvenef_00054</name>
</gene>
<organism evidence="8 9">
    <name type="scientific">Candidatus Megaera venefica</name>
    <dbReference type="NCBI Taxonomy" id="2055910"/>
    <lineage>
        <taxon>Bacteria</taxon>
        <taxon>Pseudomonadati</taxon>
        <taxon>Pseudomonadota</taxon>
        <taxon>Alphaproteobacteria</taxon>
        <taxon>Rickettsiales</taxon>
        <taxon>Rickettsiaceae</taxon>
        <taxon>Candidatus Megaera</taxon>
    </lineage>
</organism>
<keyword evidence="4 7" id="KW-0808">Transferase</keyword>
<comment type="catalytic activity">
    <reaction evidence="1 7">
        <text>guanosine(46) in tRNA + S-adenosyl-L-methionine = N(7)-methylguanosine(46) in tRNA + S-adenosyl-L-homocysteine</text>
        <dbReference type="Rhea" id="RHEA:42708"/>
        <dbReference type="Rhea" id="RHEA-COMP:10188"/>
        <dbReference type="Rhea" id="RHEA-COMP:10189"/>
        <dbReference type="ChEBI" id="CHEBI:57856"/>
        <dbReference type="ChEBI" id="CHEBI:59789"/>
        <dbReference type="ChEBI" id="CHEBI:74269"/>
        <dbReference type="ChEBI" id="CHEBI:74480"/>
        <dbReference type="EC" id="2.1.1.33"/>
    </reaction>
</comment>
<proteinExistence type="inferred from homology"/>
<dbReference type="InterPro" id="IPR029063">
    <property type="entry name" value="SAM-dependent_MTases_sf"/>
</dbReference>
<evidence type="ECO:0000313" key="9">
    <source>
        <dbReference type="Proteomes" id="UP001291687"/>
    </source>
</evidence>
<evidence type="ECO:0000256" key="5">
    <source>
        <dbReference type="ARBA" id="ARBA00022691"/>
    </source>
</evidence>
<dbReference type="Proteomes" id="UP001291687">
    <property type="component" value="Unassembled WGS sequence"/>
</dbReference>